<dbReference type="SUPFAM" id="SSF53383">
    <property type="entry name" value="PLP-dependent transferases"/>
    <property type="match status" value="1"/>
</dbReference>
<dbReference type="PANTHER" id="PTHR42832">
    <property type="entry name" value="AMINO ACID AMINOTRANSFERASE"/>
    <property type="match status" value="1"/>
</dbReference>
<evidence type="ECO:0000256" key="2">
    <source>
        <dbReference type="ARBA" id="ARBA00022576"/>
    </source>
</evidence>
<dbReference type="InterPro" id="IPR004839">
    <property type="entry name" value="Aminotransferase_I/II_large"/>
</dbReference>
<dbReference type="AlphaFoldDB" id="A0A6J6WH25"/>
<comment type="cofactor">
    <cofactor evidence="1">
        <name>pyridoxal 5'-phosphate</name>
        <dbReference type="ChEBI" id="CHEBI:597326"/>
    </cofactor>
</comment>
<evidence type="ECO:0000256" key="1">
    <source>
        <dbReference type="ARBA" id="ARBA00001933"/>
    </source>
</evidence>
<dbReference type="Gene3D" id="3.40.640.10">
    <property type="entry name" value="Type I PLP-dependent aspartate aminotransferase-like (Major domain)"/>
    <property type="match status" value="1"/>
</dbReference>
<reference evidence="5" key="1">
    <citation type="submission" date="2020-05" db="EMBL/GenBank/DDBJ databases">
        <authorList>
            <person name="Chiriac C."/>
            <person name="Salcher M."/>
            <person name="Ghai R."/>
            <person name="Kavagutti S V."/>
        </authorList>
    </citation>
    <scope>NUCLEOTIDE SEQUENCE</scope>
</reference>
<organism evidence="5">
    <name type="scientific">freshwater metagenome</name>
    <dbReference type="NCBI Taxonomy" id="449393"/>
    <lineage>
        <taxon>unclassified sequences</taxon>
        <taxon>metagenomes</taxon>
        <taxon>ecological metagenomes</taxon>
    </lineage>
</organism>
<keyword evidence="2" id="KW-0032">Aminotransferase</keyword>
<evidence type="ECO:0000256" key="3">
    <source>
        <dbReference type="ARBA" id="ARBA00022679"/>
    </source>
</evidence>
<dbReference type="InterPro" id="IPR050881">
    <property type="entry name" value="LL-DAP_aminotransferase"/>
</dbReference>
<dbReference type="CDD" id="cd00609">
    <property type="entry name" value="AAT_like"/>
    <property type="match status" value="1"/>
</dbReference>
<name>A0A6J6WH25_9ZZZZ</name>
<sequence length="365" mass="39243">MSFTLPPYPYDRLAPIIAAANRHEGGAIECSIGTPCDPPPAVALEAFAKATTHRGYPMSFGSESYRSATASWMKRRFGVDLSVDQVAACVGTKEFVASLGQYLHLRTPERDTILYPAISYPTYAMSAQLANLRAVPVRMENGRLDLESIDPQDAARALVLWSNSPSNPTGHLDNLGAAAAWGRARGVLVASDECYAEFTWASAPRSILQHGTEGVIAVHSISKRSNLAGVRAGFYAGDPEIVGFLRSVRQHAGLMVPGPVQEAVAAAYRDDTHVELQRTIYRRRLELVRAGLEAVGIETPMPEGAFYLWGRGPEGNGFATAQMLAEQSGLVVSPGELYGDAGAPYVRVAVVQQDDKLALAVSRLS</sequence>
<dbReference type="Gene3D" id="3.90.1150.10">
    <property type="entry name" value="Aspartate Aminotransferase, domain 1"/>
    <property type="match status" value="1"/>
</dbReference>
<protein>
    <submittedName>
        <fullName evidence="5">Unannotated protein</fullName>
    </submittedName>
</protein>
<accession>A0A6J6WH25</accession>
<dbReference type="EMBL" id="CAFAAB010000056">
    <property type="protein sequence ID" value="CAB4782238.1"/>
    <property type="molecule type" value="Genomic_DNA"/>
</dbReference>
<evidence type="ECO:0000259" key="4">
    <source>
        <dbReference type="Pfam" id="PF00155"/>
    </source>
</evidence>
<dbReference type="InterPro" id="IPR015422">
    <property type="entry name" value="PyrdxlP-dep_Trfase_small"/>
</dbReference>
<dbReference type="GO" id="GO:0030170">
    <property type="term" value="F:pyridoxal phosphate binding"/>
    <property type="evidence" value="ECO:0007669"/>
    <property type="project" value="InterPro"/>
</dbReference>
<proteinExistence type="predicted"/>
<gene>
    <name evidence="5" type="ORF">UFOPK2958_00620</name>
</gene>
<feature type="domain" description="Aminotransferase class I/classII large" evidence="4">
    <location>
        <begin position="31"/>
        <end position="363"/>
    </location>
</feature>
<evidence type="ECO:0000313" key="5">
    <source>
        <dbReference type="EMBL" id="CAB4782238.1"/>
    </source>
</evidence>
<dbReference type="InterPro" id="IPR015421">
    <property type="entry name" value="PyrdxlP-dep_Trfase_major"/>
</dbReference>
<keyword evidence="3" id="KW-0808">Transferase</keyword>
<dbReference type="PANTHER" id="PTHR42832:SF3">
    <property type="entry name" value="L-GLUTAMINE--4-(METHYLSULFANYL)-2-OXOBUTANOATE AMINOTRANSFERASE"/>
    <property type="match status" value="1"/>
</dbReference>
<dbReference type="GO" id="GO:0008483">
    <property type="term" value="F:transaminase activity"/>
    <property type="evidence" value="ECO:0007669"/>
    <property type="project" value="UniProtKB-KW"/>
</dbReference>
<dbReference type="Pfam" id="PF00155">
    <property type="entry name" value="Aminotran_1_2"/>
    <property type="match status" value="1"/>
</dbReference>
<dbReference type="InterPro" id="IPR015424">
    <property type="entry name" value="PyrdxlP-dep_Trfase"/>
</dbReference>